<feature type="binding site" evidence="7">
    <location>
        <position position="92"/>
    </location>
    <ligand>
        <name>S-adenosyl-L-methionine</name>
        <dbReference type="ChEBI" id="CHEBI:59789"/>
    </ligand>
</feature>
<evidence type="ECO:0000256" key="5">
    <source>
        <dbReference type="ARBA" id="ARBA00022691"/>
    </source>
</evidence>
<dbReference type="Proteomes" id="UP000581135">
    <property type="component" value="Unassembled WGS sequence"/>
</dbReference>
<evidence type="ECO:0000256" key="1">
    <source>
        <dbReference type="ARBA" id="ARBA00000142"/>
    </source>
</evidence>
<name>A0A839SXZ1_9PROT</name>
<evidence type="ECO:0000256" key="8">
    <source>
        <dbReference type="SAM" id="MobiDB-lite"/>
    </source>
</evidence>
<feature type="compositionally biased region" description="Basic residues" evidence="8">
    <location>
        <begin position="13"/>
        <end position="26"/>
    </location>
</feature>
<evidence type="ECO:0000256" key="4">
    <source>
        <dbReference type="ARBA" id="ARBA00022679"/>
    </source>
</evidence>
<dbReference type="InterPro" id="IPR003358">
    <property type="entry name" value="tRNA_(Gua-N-7)_MeTrfase_Trmb"/>
</dbReference>
<dbReference type="InterPro" id="IPR055361">
    <property type="entry name" value="tRNA_methyltr_TrmB_bact"/>
</dbReference>
<dbReference type="EC" id="2.1.1.33" evidence="7"/>
<evidence type="ECO:0000256" key="3">
    <source>
        <dbReference type="ARBA" id="ARBA00022603"/>
    </source>
</evidence>
<dbReference type="InterPro" id="IPR029063">
    <property type="entry name" value="SAM-dependent_MTases_sf"/>
</dbReference>
<comment type="catalytic activity">
    <reaction evidence="1 7">
        <text>guanosine(46) in tRNA + S-adenosyl-L-methionine = N(7)-methylguanosine(46) in tRNA + S-adenosyl-L-homocysteine</text>
        <dbReference type="Rhea" id="RHEA:42708"/>
        <dbReference type="Rhea" id="RHEA-COMP:10188"/>
        <dbReference type="Rhea" id="RHEA-COMP:10189"/>
        <dbReference type="ChEBI" id="CHEBI:57856"/>
        <dbReference type="ChEBI" id="CHEBI:59789"/>
        <dbReference type="ChEBI" id="CHEBI:74269"/>
        <dbReference type="ChEBI" id="CHEBI:74480"/>
        <dbReference type="EC" id="2.1.1.33"/>
    </reaction>
</comment>
<dbReference type="HAMAP" id="MF_01057">
    <property type="entry name" value="tRNA_methyltr_TrmB"/>
    <property type="match status" value="1"/>
</dbReference>
<dbReference type="NCBIfam" id="TIGR00091">
    <property type="entry name" value="tRNA (guanosine(46)-N7)-methyltransferase TrmB"/>
    <property type="match status" value="1"/>
</dbReference>
<dbReference type="PANTHER" id="PTHR23417">
    <property type="entry name" value="3-DEOXY-D-MANNO-OCTULOSONIC-ACID TRANSFERASE/TRNA GUANINE-N 7 - -METHYLTRANSFERASE"/>
    <property type="match status" value="1"/>
</dbReference>
<dbReference type="GO" id="GO:0008176">
    <property type="term" value="F:tRNA (guanine(46)-N7)-methyltransferase activity"/>
    <property type="evidence" value="ECO:0007669"/>
    <property type="project" value="UniProtKB-UniRule"/>
</dbReference>
<feature type="binding site" evidence="7">
    <location>
        <position position="119"/>
    </location>
    <ligand>
        <name>S-adenosyl-L-methionine</name>
        <dbReference type="ChEBI" id="CHEBI:59789"/>
    </ligand>
</feature>
<evidence type="ECO:0000256" key="6">
    <source>
        <dbReference type="ARBA" id="ARBA00022694"/>
    </source>
</evidence>
<dbReference type="GO" id="GO:0043527">
    <property type="term" value="C:tRNA methyltransferase complex"/>
    <property type="evidence" value="ECO:0007669"/>
    <property type="project" value="TreeGrafter"/>
</dbReference>
<keyword evidence="10" id="KW-1185">Reference proteome</keyword>
<feature type="binding site" evidence="7">
    <location>
        <position position="141"/>
    </location>
    <ligand>
        <name>S-adenosyl-L-methionine</name>
        <dbReference type="ChEBI" id="CHEBI:59789"/>
    </ligand>
</feature>
<keyword evidence="4 7" id="KW-0808">Transferase</keyword>
<dbReference type="Gene3D" id="3.40.50.150">
    <property type="entry name" value="Vaccinia Virus protein VP39"/>
    <property type="match status" value="1"/>
</dbReference>
<feature type="binding site" evidence="7">
    <location>
        <begin position="215"/>
        <end position="218"/>
    </location>
    <ligand>
        <name>substrate</name>
    </ligand>
</feature>
<reference evidence="9 10" key="1">
    <citation type="submission" date="2020-08" db="EMBL/GenBank/DDBJ databases">
        <title>Genomic Encyclopedia of Type Strains, Phase III (KMG-III): the genomes of soil and plant-associated and newly described type strains.</title>
        <authorList>
            <person name="Whitman W."/>
        </authorList>
    </citation>
    <scope>NUCLEOTIDE SEQUENCE [LARGE SCALE GENOMIC DNA]</scope>
    <source>
        <strain evidence="9 10">CECT 8803</strain>
    </source>
</reference>
<keyword evidence="5 7" id="KW-0949">S-adenosyl-L-methionine</keyword>
<sequence length="243" mass="27726">MCAAPPDGEKTQRPRRSLHGRRKGRPIRAARQRLLDTLLPQLELNLEAAAGDPTGQFVPTPAALWLEIGFGGGEHLAWQAGQNPNVGIIGAEFFINGVGNLLKLVEDANLKNVRIHKGDARDLLDRLPEQTIDRAFILFPDPWPKAKHNKRRIVQKQTLDRLAELLKTGAELRIATDDPSYRRWILAAATNHPWFDWNVEKPADWRRRSDDWPPTRYEEKALAAGRQPVYLRFTRRAKMREST</sequence>
<feature type="binding site" evidence="7">
    <location>
        <position position="145"/>
    </location>
    <ligand>
        <name>substrate</name>
    </ligand>
</feature>
<evidence type="ECO:0000313" key="10">
    <source>
        <dbReference type="Proteomes" id="UP000581135"/>
    </source>
</evidence>
<comment type="caution">
    <text evidence="9">The sequence shown here is derived from an EMBL/GenBank/DDBJ whole genome shotgun (WGS) entry which is preliminary data.</text>
</comment>
<dbReference type="EMBL" id="JACHXA010000009">
    <property type="protein sequence ID" value="MBB3066540.1"/>
    <property type="molecule type" value="Genomic_DNA"/>
</dbReference>
<dbReference type="PANTHER" id="PTHR23417:SF14">
    <property type="entry name" value="PENTACOTRIPEPTIDE-REPEAT REGION OF PRORP DOMAIN-CONTAINING PROTEIN"/>
    <property type="match status" value="1"/>
</dbReference>
<feature type="binding site" evidence="7">
    <location>
        <position position="67"/>
    </location>
    <ligand>
        <name>S-adenosyl-L-methionine</name>
        <dbReference type="ChEBI" id="CHEBI:59789"/>
    </ligand>
</feature>
<dbReference type="RefSeq" id="WP_183417373.1">
    <property type="nucleotide sequence ID" value="NZ_JACHXA010000009.1"/>
</dbReference>
<feature type="binding site" evidence="7">
    <location>
        <position position="177"/>
    </location>
    <ligand>
        <name>substrate</name>
    </ligand>
</feature>
<evidence type="ECO:0000313" key="9">
    <source>
        <dbReference type="EMBL" id="MBB3066540.1"/>
    </source>
</evidence>
<feature type="region of interest" description="Disordered" evidence="8">
    <location>
        <begin position="1"/>
        <end position="26"/>
    </location>
</feature>
<comment type="pathway">
    <text evidence="7">tRNA modification; N(7)-methylguanine-tRNA biosynthesis.</text>
</comment>
<evidence type="ECO:0000256" key="7">
    <source>
        <dbReference type="HAMAP-Rule" id="MF_01057"/>
    </source>
</evidence>
<feature type="region of interest" description="Interaction with RNA" evidence="7">
    <location>
        <begin position="147"/>
        <end position="152"/>
    </location>
</feature>
<keyword evidence="3 7" id="KW-0489">Methyltransferase</keyword>
<dbReference type="UniPathway" id="UPA00989"/>
<keyword evidence="6 7" id="KW-0819">tRNA processing</keyword>
<dbReference type="PROSITE" id="PS51625">
    <property type="entry name" value="SAM_MT_TRMB"/>
    <property type="match status" value="1"/>
</dbReference>
<gene>
    <name evidence="7" type="primary">trmB</name>
    <name evidence="9" type="ORF">FHR98_002848</name>
</gene>
<dbReference type="SUPFAM" id="SSF53335">
    <property type="entry name" value="S-adenosyl-L-methionine-dependent methyltransferases"/>
    <property type="match status" value="1"/>
</dbReference>
<comment type="function">
    <text evidence="2 7">Catalyzes the formation of N(7)-methylguanine at position 46 (m7G46) in tRNA.</text>
</comment>
<dbReference type="Pfam" id="PF02390">
    <property type="entry name" value="Methyltransf_4"/>
    <property type="match status" value="1"/>
</dbReference>
<comment type="similarity">
    <text evidence="7">Belongs to the class I-like SAM-binding methyltransferase superfamily. TrmB family.</text>
</comment>
<proteinExistence type="inferred from homology"/>
<organism evidence="9 10">
    <name type="scientific">Limibacillus halophilus</name>
    <dbReference type="NCBI Taxonomy" id="1579333"/>
    <lineage>
        <taxon>Bacteria</taxon>
        <taxon>Pseudomonadati</taxon>
        <taxon>Pseudomonadota</taxon>
        <taxon>Alphaproteobacteria</taxon>
        <taxon>Rhodospirillales</taxon>
        <taxon>Rhodovibrionaceae</taxon>
        <taxon>Limibacillus</taxon>
    </lineage>
</organism>
<dbReference type="AlphaFoldDB" id="A0A839SXZ1"/>
<accession>A0A839SXZ1</accession>
<evidence type="ECO:0000256" key="2">
    <source>
        <dbReference type="ARBA" id="ARBA00003015"/>
    </source>
</evidence>
<protein>
    <recommendedName>
        <fullName evidence="7">tRNA (guanine-N(7)-)-methyltransferase</fullName>
        <ecNumber evidence="7">2.1.1.33</ecNumber>
    </recommendedName>
    <alternativeName>
        <fullName evidence="7">tRNA (guanine(46)-N(7))-methyltransferase</fullName>
    </alternativeName>
    <alternativeName>
        <fullName evidence="7">tRNA(m7G46)-methyltransferase</fullName>
    </alternativeName>
</protein>